<evidence type="ECO:0000313" key="1">
    <source>
        <dbReference type="EMBL" id="MCB5411729.1"/>
    </source>
</evidence>
<protein>
    <recommendedName>
        <fullName evidence="3">Transcriptional regulator</fullName>
    </recommendedName>
</protein>
<proteinExistence type="predicted"/>
<gene>
    <name evidence="1" type="ORF">H0485_17185</name>
</gene>
<sequence length="80" mass="9227">MNSKNRANIPQGQREIIRLNMRFDKRVKFEAELARHLADPSKRAARVHELLMLGYQAHKTAKAMKAERYSTSTATEGEEQ</sequence>
<comment type="caution">
    <text evidence="1">The sequence shown here is derived from an EMBL/GenBank/DDBJ whole genome shotgun (WGS) entry which is preliminary data.</text>
</comment>
<keyword evidence="2" id="KW-1185">Reference proteome</keyword>
<organism evidence="1 2">
    <name type="scientific">Pseudogemmobacter faecipullorum</name>
    <dbReference type="NCBI Taxonomy" id="2755041"/>
    <lineage>
        <taxon>Bacteria</taxon>
        <taxon>Pseudomonadati</taxon>
        <taxon>Pseudomonadota</taxon>
        <taxon>Alphaproteobacteria</taxon>
        <taxon>Rhodobacterales</taxon>
        <taxon>Paracoccaceae</taxon>
        <taxon>Pseudogemmobacter</taxon>
    </lineage>
</organism>
<dbReference type="EMBL" id="JACDXX010000019">
    <property type="protein sequence ID" value="MCB5411729.1"/>
    <property type="molecule type" value="Genomic_DNA"/>
</dbReference>
<dbReference type="Proteomes" id="UP001198571">
    <property type="component" value="Unassembled WGS sequence"/>
</dbReference>
<accession>A0ABS8CQQ1</accession>
<reference evidence="1 2" key="1">
    <citation type="submission" date="2020-07" db="EMBL/GenBank/DDBJ databases">
        <title>Pseudogemmobacter sp. nov., isolated from poultry manure in Taiwan.</title>
        <authorList>
            <person name="Lin S.-Y."/>
            <person name="Tang Y.-S."/>
            <person name="Young C.-C."/>
        </authorList>
    </citation>
    <scope>NUCLEOTIDE SEQUENCE [LARGE SCALE GENOMIC DNA]</scope>
    <source>
        <strain evidence="1 2">CC-YST710</strain>
    </source>
</reference>
<evidence type="ECO:0008006" key="3">
    <source>
        <dbReference type="Google" id="ProtNLM"/>
    </source>
</evidence>
<evidence type="ECO:0000313" key="2">
    <source>
        <dbReference type="Proteomes" id="UP001198571"/>
    </source>
</evidence>
<name>A0ABS8CQQ1_9RHOB</name>
<dbReference type="RefSeq" id="WP_226937180.1">
    <property type="nucleotide sequence ID" value="NZ_JACDXX010000019.1"/>
</dbReference>